<accession>A0A5B7DC18</accession>
<gene>
    <name evidence="1" type="ORF">E2C01_011660</name>
</gene>
<evidence type="ECO:0000313" key="1">
    <source>
        <dbReference type="EMBL" id="MPC18767.1"/>
    </source>
</evidence>
<organism evidence="1 2">
    <name type="scientific">Portunus trituberculatus</name>
    <name type="common">Swimming crab</name>
    <name type="synonym">Neptunus trituberculatus</name>
    <dbReference type="NCBI Taxonomy" id="210409"/>
    <lineage>
        <taxon>Eukaryota</taxon>
        <taxon>Metazoa</taxon>
        <taxon>Ecdysozoa</taxon>
        <taxon>Arthropoda</taxon>
        <taxon>Crustacea</taxon>
        <taxon>Multicrustacea</taxon>
        <taxon>Malacostraca</taxon>
        <taxon>Eumalacostraca</taxon>
        <taxon>Eucarida</taxon>
        <taxon>Decapoda</taxon>
        <taxon>Pleocyemata</taxon>
        <taxon>Brachyura</taxon>
        <taxon>Eubrachyura</taxon>
        <taxon>Portunoidea</taxon>
        <taxon>Portunidae</taxon>
        <taxon>Portuninae</taxon>
        <taxon>Portunus</taxon>
    </lineage>
</organism>
<reference evidence="1 2" key="1">
    <citation type="submission" date="2019-05" db="EMBL/GenBank/DDBJ databases">
        <title>Another draft genome of Portunus trituberculatus and its Hox gene families provides insights of decapod evolution.</title>
        <authorList>
            <person name="Jeong J.-H."/>
            <person name="Song I."/>
            <person name="Kim S."/>
            <person name="Choi T."/>
            <person name="Kim D."/>
            <person name="Ryu S."/>
            <person name="Kim W."/>
        </authorList>
    </citation>
    <scope>NUCLEOTIDE SEQUENCE [LARGE SCALE GENOMIC DNA]</scope>
    <source>
        <tissue evidence="1">Muscle</tissue>
    </source>
</reference>
<dbReference type="Proteomes" id="UP000324222">
    <property type="component" value="Unassembled WGS sequence"/>
</dbReference>
<comment type="caution">
    <text evidence="1">The sequence shown here is derived from an EMBL/GenBank/DDBJ whole genome shotgun (WGS) entry which is preliminary data.</text>
</comment>
<keyword evidence="2" id="KW-1185">Reference proteome</keyword>
<name>A0A5B7DC18_PORTR</name>
<evidence type="ECO:0000313" key="2">
    <source>
        <dbReference type="Proteomes" id="UP000324222"/>
    </source>
</evidence>
<dbReference type="EMBL" id="VSRR010000709">
    <property type="protein sequence ID" value="MPC18767.1"/>
    <property type="molecule type" value="Genomic_DNA"/>
</dbReference>
<protein>
    <submittedName>
        <fullName evidence="1">Uncharacterized protein</fullName>
    </submittedName>
</protein>
<sequence length="74" mass="7973">MTLLHTHTGTRTYLGGCGNTPSQQYGARHGCSPLLIPGCCLLPLSPTPTPEHRLCPTHGSLKREASRHLLPKFG</sequence>
<dbReference type="AlphaFoldDB" id="A0A5B7DC18"/>
<proteinExistence type="predicted"/>